<keyword evidence="4" id="KW-1185">Reference proteome</keyword>
<dbReference type="PANTHER" id="PTHR31793">
    <property type="entry name" value="4-HYDROXYBENZOYL-COA THIOESTERASE FAMILY MEMBER"/>
    <property type="match status" value="1"/>
</dbReference>
<evidence type="ECO:0000256" key="1">
    <source>
        <dbReference type="ARBA" id="ARBA00005953"/>
    </source>
</evidence>
<keyword evidence="2 3" id="KW-0378">Hydrolase</keyword>
<dbReference type="Gene3D" id="3.10.129.10">
    <property type="entry name" value="Hotdog Thioesterase"/>
    <property type="match status" value="1"/>
</dbReference>
<organism evidence="3 4">
    <name type="scientific">Glycomyces tritici</name>
    <dbReference type="NCBI Taxonomy" id="2665176"/>
    <lineage>
        <taxon>Bacteria</taxon>
        <taxon>Bacillati</taxon>
        <taxon>Actinomycetota</taxon>
        <taxon>Actinomycetes</taxon>
        <taxon>Glycomycetales</taxon>
        <taxon>Glycomycetaceae</taxon>
        <taxon>Glycomyces</taxon>
    </lineage>
</organism>
<evidence type="ECO:0000256" key="2">
    <source>
        <dbReference type="ARBA" id="ARBA00022801"/>
    </source>
</evidence>
<dbReference type="SUPFAM" id="SSF54637">
    <property type="entry name" value="Thioesterase/thiol ester dehydrase-isomerase"/>
    <property type="match status" value="1"/>
</dbReference>
<evidence type="ECO:0000313" key="3">
    <source>
        <dbReference type="EMBL" id="MDN3242549.1"/>
    </source>
</evidence>
<proteinExistence type="inferred from homology"/>
<dbReference type="PANTHER" id="PTHR31793:SF27">
    <property type="entry name" value="NOVEL THIOESTERASE SUPERFAMILY DOMAIN AND SAPOSIN A-TYPE DOMAIN CONTAINING PROTEIN (0610012H03RIK)"/>
    <property type="match status" value="1"/>
</dbReference>
<dbReference type="Pfam" id="PF13279">
    <property type="entry name" value="4HBT_2"/>
    <property type="match status" value="1"/>
</dbReference>
<comment type="similarity">
    <text evidence="1">Belongs to the 4-hydroxybenzoyl-CoA thioesterase family.</text>
</comment>
<dbReference type="RefSeq" id="WP_289959205.1">
    <property type="nucleotide sequence ID" value="NZ_JAUEMJ010000008.1"/>
</dbReference>
<dbReference type="EC" id="3.1.2.-" evidence="3"/>
<protein>
    <submittedName>
        <fullName evidence="3">Acyl-CoA thioesterase</fullName>
        <ecNumber evidence="3">3.1.2.-</ecNumber>
    </submittedName>
</protein>
<name>A0ABT7YV95_9ACTN</name>
<dbReference type="GO" id="GO:0016787">
    <property type="term" value="F:hydrolase activity"/>
    <property type="evidence" value="ECO:0007669"/>
    <property type="project" value="UniProtKB-KW"/>
</dbReference>
<dbReference type="EMBL" id="JAUEMJ010000008">
    <property type="protein sequence ID" value="MDN3242549.1"/>
    <property type="molecule type" value="Genomic_DNA"/>
</dbReference>
<comment type="caution">
    <text evidence="3">The sequence shown here is derived from an EMBL/GenBank/DDBJ whole genome shotgun (WGS) entry which is preliminary data.</text>
</comment>
<accession>A0ABT7YV95</accession>
<dbReference type="Proteomes" id="UP001171902">
    <property type="component" value="Unassembled WGS sequence"/>
</dbReference>
<dbReference type="InterPro" id="IPR050563">
    <property type="entry name" value="4-hydroxybenzoyl-CoA_TE"/>
</dbReference>
<reference evidence="3" key="1">
    <citation type="submission" date="2023-06" db="EMBL/GenBank/DDBJ databases">
        <title>Gycomyces niveus sp.nov., a novel actinomycete isolated from soil in Shouguang.</title>
        <authorList>
            <person name="Yang X."/>
            <person name="Zhao J."/>
        </authorList>
    </citation>
    <scope>NUCLEOTIDE SEQUENCE</scope>
    <source>
        <strain evidence="3">NEAU C2</strain>
    </source>
</reference>
<sequence length="141" mass="15436">MTNRHLFPLRWNDNDQYGHMNNTVYYEAMDSAVNSWMVHRAALDPAGDVIGLARASSCEFLAPASFPEVLEVDIAVARLGTTSITWDLAILREGAPDRDAPIALGRFTHVFVDRAGRRPVPVPPPIRAAVEAELRIGEAAG</sequence>
<evidence type="ECO:0000313" key="4">
    <source>
        <dbReference type="Proteomes" id="UP001171902"/>
    </source>
</evidence>
<dbReference type="InterPro" id="IPR029069">
    <property type="entry name" value="HotDog_dom_sf"/>
</dbReference>
<gene>
    <name evidence="3" type="ORF">QWI33_22700</name>
</gene>
<dbReference type="CDD" id="cd00586">
    <property type="entry name" value="4HBT"/>
    <property type="match status" value="1"/>
</dbReference>